<feature type="transmembrane region" description="Helical" evidence="13">
    <location>
        <begin position="271"/>
        <end position="295"/>
    </location>
</feature>
<dbReference type="PIRSF" id="PIRSF003097">
    <property type="entry name" value="FtsX"/>
    <property type="match status" value="1"/>
</dbReference>
<evidence type="ECO:0000313" key="16">
    <source>
        <dbReference type="EMBL" id="QRJ64025.1"/>
    </source>
</evidence>
<dbReference type="InterPro" id="IPR004513">
    <property type="entry name" value="FtsX"/>
</dbReference>
<comment type="function">
    <text evidence="12">Part of the ABC transporter FtsEX involved in cellular division.</text>
</comment>
<evidence type="ECO:0000256" key="4">
    <source>
        <dbReference type="ARBA" id="ARBA00021907"/>
    </source>
</evidence>
<dbReference type="InterPro" id="IPR047590">
    <property type="entry name" value="FtsX_proteobact-type"/>
</dbReference>
<dbReference type="KEGG" id="ares:IWH25_01290"/>
<evidence type="ECO:0000256" key="7">
    <source>
        <dbReference type="ARBA" id="ARBA00022618"/>
    </source>
</evidence>
<dbReference type="PANTHER" id="PTHR47755:SF1">
    <property type="entry name" value="CELL DIVISION PROTEIN FTSX"/>
    <property type="match status" value="1"/>
</dbReference>
<feature type="transmembrane region" description="Helical" evidence="13">
    <location>
        <begin position="20"/>
        <end position="47"/>
    </location>
</feature>
<dbReference type="EMBL" id="CP064781">
    <property type="protein sequence ID" value="QRJ64025.1"/>
    <property type="molecule type" value="Genomic_DNA"/>
</dbReference>
<gene>
    <name evidence="16" type="ORF">IWH25_01290</name>
</gene>
<evidence type="ECO:0000256" key="8">
    <source>
        <dbReference type="ARBA" id="ARBA00022692"/>
    </source>
</evidence>
<name>A0A974Y3R1_9RHOO</name>
<evidence type="ECO:0000256" key="3">
    <source>
        <dbReference type="ARBA" id="ARBA00011160"/>
    </source>
</evidence>
<feature type="transmembrane region" description="Helical" evidence="13">
    <location>
        <begin position="229"/>
        <end position="251"/>
    </location>
</feature>
<evidence type="ECO:0000256" key="5">
    <source>
        <dbReference type="ARBA" id="ARBA00022475"/>
    </source>
</evidence>
<dbReference type="Proteomes" id="UP000663444">
    <property type="component" value="Chromosome"/>
</dbReference>
<keyword evidence="8 13" id="KW-0812">Transmembrane</keyword>
<evidence type="ECO:0000256" key="12">
    <source>
        <dbReference type="PIRNR" id="PIRNR003097"/>
    </source>
</evidence>
<comment type="similarity">
    <text evidence="2 12">Belongs to the ABC-4 integral membrane protein family. FtsX subfamily.</text>
</comment>
<comment type="subcellular location">
    <subcellularLocation>
        <location evidence="1">Cell inner membrane</location>
        <topology evidence="1">Multi-pass membrane protein</topology>
    </subcellularLocation>
</comment>
<organism evidence="16 17">
    <name type="scientific">Azospira restricta</name>
    <dbReference type="NCBI Taxonomy" id="404405"/>
    <lineage>
        <taxon>Bacteria</taxon>
        <taxon>Pseudomonadati</taxon>
        <taxon>Pseudomonadota</taxon>
        <taxon>Betaproteobacteria</taxon>
        <taxon>Rhodocyclales</taxon>
        <taxon>Rhodocyclaceae</taxon>
        <taxon>Azospira</taxon>
    </lineage>
</organism>
<dbReference type="Gene3D" id="3.30.70.3040">
    <property type="match status" value="1"/>
</dbReference>
<keyword evidence="9 13" id="KW-1133">Transmembrane helix</keyword>
<keyword evidence="10 12" id="KW-0472">Membrane</keyword>
<dbReference type="InterPro" id="IPR003838">
    <property type="entry name" value="ABC3_permease_C"/>
</dbReference>
<dbReference type="AlphaFoldDB" id="A0A974Y3R1"/>
<evidence type="ECO:0000259" key="14">
    <source>
        <dbReference type="Pfam" id="PF02687"/>
    </source>
</evidence>
<proteinExistence type="inferred from homology"/>
<evidence type="ECO:0000313" key="17">
    <source>
        <dbReference type="Proteomes" id="UP000663444"/>
    </source>
</evidence>
<dbReference type="GO" id="GO:0005886">
    <property type="term" value="C:plasma membrane"/>
    <property type="evidence" value="ECO:0007669"/>
    <property type="project" value="UniProtKB-SubCell"/>
</dbReference>
<evidence type="ECO:0000256" key="1">
    <source>
        <dbReference type="ARBA" id="ARBA00004429"/>
    </source>
</evidence>
<dbReference type="InterPro" id="IPR040690">
    <property type="entry name" value="FtsX_ECD"/>
</dbReference>
<evidence type="ECO:0000256" key="9">
    <source>
        <dbReference type="ARBA" id="ARBA00022989"/>
    </source>
</evidence>
<evidence type="ECO:0000256" key="13">
    <source>
        <dbReference type="SAM" id="Phobius"/>
    </source>
</evidence>
<evidence type="ECO:0000259" key="15">
    <source>
        <dbReference type="Pfam" id="PF18075"/>
    </source>
</evidence>
<feature type="domain" description="FtsX extracellular" evidence="15">
    <location>
        <begin position="62"/>
        <end position="153"/>
    </location>
</feature>
<evidence type="ECO:0000256" key="10">
    <source>
        <dbReference type="ARBA" id="ARBA00023136"/>
    </source>
</evidence>
<accession>A0A974Y3R1</accession>
<keyword evidence="11 12" id="KW-0131">Cell cycle</keyword>
<evidence type="ECO:0000256" key="6">
    <source>
        <dbReference type="ARBA" id="ARBA00022519"/>
    </source>
</evidence>
<evidence type="ECO:0000256" key="2">
    <source>
        <dbReference type="ARBA" id="ARBA00007379"/>
    </source>
</evidence>
<dbReference type="GO" id="GO:0051301">
    <property type="term" value="P:cell division"/>
    <property type="evidence" value="ECO:0007669"/>
    <property type="project" value="UniProtKB-KW"/>
</dbReference>
<keyword evidence="7 12" id="KW-0132">Cell division</keyword>
<comment type="subunit">
    <text evidence="3">Forms a membrane-associated complex with FtsE.</text>
</comment>
<feature type="transmembrane region" description="Helical" evidence="13">
    <location>
        <begin position="169"/>
        <end position="191"/>
    </location>
</feature>
<feature type="domain" description="ABC3 transporter permease C-terminal" evidence="14">
    <location>
        <begin position="176"/>
        <end position="282"/>
    </location>
</feature>
<dbReference type="RefSeq" id="WP_203387556.1">
    <property type="nucleotide sequence ID" value="NZ_CP064781.1"/>
</dbReference>
<keyword evidence="6 12" id="KW-0997">Cell inner membrane</keyword>
<keyword evidence="5 12" id="KW-1003">Cell membrane</keyword>
<evidence type="ECO:0000256" key="11">
    <source>
        <dbReference type="ARBA" id="ARBA00023306"/>
    </source>
</evidence>
<dbReference type="GO" id="GO:0032153">
    <property type="term" value="C:cell division site"/>
    <property type="evidence" value="ECO:0007669"/>
    <property type="project" value="TreeGrafter"/>
</dbReference>
<dbReference type="PANTHER" id="PTHR47755">
    <property type="entry name" value="CELL DIVISION PROTEIN FTSX"/>
    <property type="match status" value="1"/>
</dbReference>
<protein>
    <recommendedName>
        <fullName evidence="4 12">Cell division protein FtsX</fullName>
    </recommendedName>
</protein>
<sequence>MKAWLTQHGAALRDALRRLAAAALNTALSLFVIGIALTLPAAGWLLLDNAQQAARNASGVQQISVFMTQDADRKAVAEIESRLRAAAPGKWRFVPREEALQRLQGSAGMAEVVASLPRNPLPDAFAIEPADTAPEAMAALAKTIAGWPKVAHVQLDAAWAKRFDALLRIGRLAVGLIGAVFAAALVAVTFNTIRLQILAQGAEIEVARLIGASDAWIRRPFSYFGALQGGLGGALACLLVFIGSALLAPAIGELAELYGAEFGLRGPTPGFAVLLVAGGALLGWLGAQCSVAISLRQR</sequence>
<dbReference type="Pfam" id="PF02687">
    <property type="entry name" value="FtsX"/>
    <property type="match status" value="1"/>
</dbReference>
<reference evidence="16" key="1">
    <citation type="submission" date="2020-11" db="EMBL/GenBank/DDBJ databases">
        <title>Azospira restricta DSM 18626 genome sequence.</title>
        <authorList>
            <person name="Moe W.M."/>
        </authorList>
    </citation>
    <scope>NUCLEOTIDE SEQUENCE</scope>
    <source>
        <strain evidence="16">DSM 18626</strain>
    </source>
</reference>
<keyword evidence="17" id="KW-1185">Reference proteome</keyword>
<dbReference type="Pfam" id="PF18075">
    <property type="entry name" value="FtsX_ECD"/>
    <property type="match status" value="1"/>
</dbReference>
<dbReference type="NCBIfam" id="TIGR00439">
    <property type="entry name" value="FtsX_Gneg"/>
    <property type="match status" value="1"/>
</dbReference>